<feature type="transmembrane region" description="Helical" evidence="4">
    <location>
        <begin position="408"/>
        <end position="426"/>
    </location>
</feature>
<sequence length="431" mass="44629">MTDLAATRFGRVAGSALTNRQFVMLYAAMLIAAAGNTALQSVMPAIGRAIGIADVAVALTFTTSAVLWVAFAPRWAHQSDHRGRKPLILLGIGAGFTLSSLLCGIVLLLGLKDVTTPLLTFILFAVVRAIYGIFGCATPSATQAYLASRTRRSARVNAIAGLSSSFSLGTIIGPALAPLFVIPFFGLSGPLFIFAAIGGAVFVMVWWALPDDQSPREGRGAAMSYPSLASQPTGASVKAATSRRARMKWNDPRIRNWIMAGVVTNHAMAGIVTIIGFFVIDRLALQPIGAERDIAVVMMAGSAATLAAQWGLIPRLSLGPKTLILWGSGIAAVGMLGTMMAISLYGIVVGFALTCLGFGFTRPGFTGGASLAVPLAEQGGVAGIVTSSNGIAFVAAPTAGILLYGVEAHLPFALAALLLGGVIVWARKALD</sequence>
<dbReference type="Gene3D" id="1.20.1250.20">
    <property type="entry name" value="MFS general substrate transporter like domains"/>
    <property type="match status" value="1"/>
</dbReference>
<feature type="transmembrane region" description="Helical" evidence="4">
    <location>
        <begin position="49"/>
        <end position="75"/>
    </location>
</feature>
<dbReference type="SUPFAM" id="SSF103473">
    <property type="entry name" value="MFS general substrate transporter"/>
    <property type="match status" value="1"/>
</dbReference>
<feature type="transmembrane region" description="Helical" evidence="4">
    <location>
        <begin position="87"/>
        <end position="111"/>
    </location>
</feature>
<name>A0A9X2EHY9_9SPHN</name>
<reference evidence="6" key="1">
    <citation type="submission" date="2022-06" db="EMBL/GenBank/DDBJ databases">
        <title>Sphingomicrobium sedimins sp. nov., a marine bacterium isolated from tidal flat.</title>
        <authorList>
            <person name="Kim C.-H."/>
            <person name="Yoo Y."/>
            <person name="Kim J.-J."/>
        </authorList>
    </citation>
    <scope>NUCLEOTIDE SEQUENCE</scope>
    <source>
        <strain evidence="6">GRR-S6-50</strain>
    </source>
</reference>
<dbReference type="PANTHER" id="PTHR23546">
    <property type="entry name" value="TRANSPORT PROTEIN"/>
    <property type="match status" value="1"/>
</dbReference>
<evidence type="ECO:0000256" key="2">
    <source>
        <dbReference type="ARBA" id="ARBA00022989"/>
    </source>
</evidence>
<dbReference type="InterPro" id="IPR011701">
    <property type="entry name" value="MFS"/>
</dbReference>
<dbReference type="Proteomes" id="UP001155128">
    <property type="component" value="Unassembled WGS sequence"/>
</dbReference>
<evidence type="ECO:0000256" key="1">
    <source>
        <dbReference type="ARBA" id="ARBA00022692"/>
    </source>
</evidence>
<proteinExistence type="predicted"/>
<accession>A0A9X2EHY9</accession>
<dbReference type="PANTHER" id="PTHR23546:SF1">
    <property type="entry name" value="MEMBRANE PROTEIN"/>
    <property type="match status" value="1"/>
</dbReference>
<protein>
    <submittedName>
        <fullName evidence="6">MFS transporter</fullName>
    </submittedName>
</protein>
<comment type="caution">
    <text evidence="6">The sequence shown here is derived from an EMBL/GenBank/DDBJ whole genome shotgun (WGS) entry which is preliminary data.</text>
</comment>
<evidence type="ECO:0000256" key="4">
    <source>
        <dbReference type="SAM" id="Phobius"/>
    </source>
</evidence>
<feature type="transmembrane region" description="Helical" evidence="4">
    <location>
        <begin position="294"/>
        <end position="313"/>
    </location>
</feature>
<feature type="transmembrane region" description="Helical" evidence="4">
    <location>
        <begin position="21"/>
        <end position="43"/>
    </location>
</feature>
<feature type="transmembrane region" description="Helical" evidence="4">
    <location>
        <begin position="117"/>
        <end position="137"/>
    </location>
</feature>
<feature type="domain" description="Major facilitator superfamily (MFS) profile" evidence="5">
    <location>
        <begin position="21"/>
        <end position="431"/>
    </location>
</feature>
<dbReference type="AlphaFoldDB" id="A0A9X2EHY9"/>
<gene>
    <name evidence="6" type="ORF">NDO55_08645</name>
</gene>
<feature type="transmembrane region" description="Helical" evidence="4">
    <location>
        <begin position="325"/>
        <end position="353"/>
    </location>
</feature>
<dbReference type="RefSeq" id="WP_252114340.1">
    <property type="nucleotide sequence ID" value="NZ_JAMSHT010000001.1"/>
</dbReference>
<evidence type="ECO:0000259" key="5">
    <source>
        <dbReference type="PROSITE" id="PS50850"/>
    </source>
</evidence>
<feature type="transmembrane region" description="Helical" evidence="4">
    <location>
        <begin position="191"/>
        <end position="209"/>
    </location>
</feature>
<dbReference type="EMBL" id="JAMSHT010000001">
    <property type="protein sequence ID" value="MCM8557885.1"/>
    <property type="molecule type" value="Genomic_DNA"/>
</dbReference>
<dbReference type="PROSITE" id="PS50850">
    <property type="entry name" value="MFS"/>
    <property type="match status" value="1"/>
</dbReference>
<evidence type="ECO:0000256" key="3">
    <source>
        <dbReference type="ARBA" id="ARBA00023136"/>
    </source>
</evidence>
<keyword evidence="7" id="KW-1185">Reference proteome</keyword>
<keyword evidence="1 4" id="KW-0812">Transmembrane</keyword>
<evidence type="ECO:0000313" key="6">
    <source>
        <dbReference type="EMBL" id="MCM8557885.1"/>
    </source>
</evidence>
<organism evidence="6 7">
    <name type="scientific">Sphingomicrobium sediminis</name>
    <dbReference type="NCBI Taxonomy" id="2950949"/>
    <lineage>
        <taxon>Bacteria</taxon>
        <taxon>Pseudomonadati</taxon>
        <taxon>Pseudomonadota</taxon>
        <taxon>Alphaproteobacteria</taxon>
        <taxon>Sphingomonadales</taxon>
        <taxon>Sphingomonadaceae</taxon>
        <taxon>Sphingomicrobium</taxon>
    </lineage>
</organism>
<dbReference type="GO" id="GO:0022857">
    <property type="term" value="F:transmembrane transporter activity"/>
    <property type="evidence" value="ECO:0007669"/>
    <property type="project" value="InterPro"/>
</dbReference>
<keyword evidence="3 4" id="KW-0472">Membrane</keyword>
<dbReference type="InterPro" id="IPR020846">
    <property type="entry name" value="MFS_dom"/>
</dbReference>
<feature type="transmembrane region" description="Helical" evidence="4">
    <location>
        <begin position="158"/>
        <end position="185"/>
    </location>
</feature>
<dbReference type="InterPro" id="IPR036259">
    <property type="entry name" value="MFS_trans_sf"/>
</dbReference>
<feature type="transmembrane region" description="Helical" evidence="4">
    <location>
        <begin position="257"/>
        <end position="279"/>
    </location>
</feature>
<keyword evidence="2 4" id="KW-1133">Transmembrane helix</keyword>
<dbReference type="Pfam" id="PF07690">
    <property type="entry name" value="MFS_1"/>
    <property type="match status" value="1"/>
</dbReference>
<evidence type="ECO:0000313" key="7">
    <source>
        <dbReference type="Proteomes" id="UP001155128"/>
    </source>
</evidence>